<dbReference type="AlphaFoldDB" id="A0A4C1Y0E2"/>
<dbReference type="InterPro" id="IPR012919">
    <property type="entry name" value="SUN_dom"/>
</dbReference>
<reference evidence="6 7" key="1">
    <citation type="journal article" date="2019" name="Commun. Biol.">
        <title>The bagworm genome reveals a unique fibroin gene that provides high tensile strength.</title>
        <authorList>
            <person name="Kono N."/>
            <person name="Nakamura H."/>
            <person name="Ohtoshi R."/>
            <person name="Tomita M."/>
            <person name="Numata K."/>
            <person name="Arakawa K."/>
        </authorList>
    </citation>
    <scope>NUCLEOTIDE SEQUENCE [LARGE SCALE GENOMIC DNA]</scope>
</reference>
<dbReference type="PROSITE" id="PS51469">
    <property type="entry name" value="SUN"/>
    <property type="match status" value="1"/>
</dbReference>
<comment type="subcellular location">
    <subcellularLocation>
        <location evidence="1">Membrane</location>
    </subcellularLocation>
</comment>
<dbReference type="PANTHER" id="PTHR12911">
    <property type="entry name" value="SAD1/UNC-84-LIKE PROTEIN-RELATED"/>
    <property type="match status" value="1"/>
</dbReference>
<accession>A0A4C1Y0E2</accession>
<evidence type="ECO:0000313" key="7">
    <source>
        <dbReference type="Proteomes" id="UP000299102"/>
    </source>
</evidence>
<dbReference type="GO" id="GO:0043495">
    <property type="term" value="F:protein-membrane adaptor activity"/>
    <property type="evidence" value="ECO:0007669"/>
    <property type="project" value="TreeGrafter"/>
</dbReference>
<evidence type="ECO:0000256" key="4">
    <source>
        <dbReference type="ARBA" id="ARBA00023136"/>
    </source>
</evidence>
<protein>
    <recommendedName>
        <fullName evidence="5">SUN domain-containing protein</fullName>
    </recommendedName>
</protein>
<dbReference type="PANTHER" id="PTHR12911:SF8">
    <property type="entry name" value="KLAROID PROTEIN-RELATED"/>
    <property type="match status" value="1"/>
</dbReference>
<organism evidence="6 7">
    <name type="scientific">Eumeta variegata</name>
    <name type="common">Bagworm moth</name>
    <name type="synonym">Eumeta japonica</name>
    <dbReference type="NCBI Taxonomy" id="151549"/>
    <lineage>
        <taxon>Eukaryota</taxon>
        <taxon>Metazoa</taxon>
        <taxon>Ecdysozoa</taxon>
        <taxon>Arthropoda</taxon>
        <taxon>Hexapoda</taxon>
        <taxon>Insecta</taxon>
        <taxon>Pterygota</taxon>
        <taxon>Neoptera</taxon>
        <taxon>Endopterygota</taxon>
        <taxon>Lepidoptera</taxon>
        <taxon>Glossata</taxon>
        <taxon>Ditrysia</taxon>
        <taxon>Tineoidea</taxon>
        <taxon>Psychidae</taxon>
        <taxon>Oiketicinae</taxon>
        <taxon>Eumeta</taxon>
    </lineage>
</organism>
<dbReference type="Pfam" id="PF07738">
    <property type="entry name" value="Sad1_UNC"/>
    <property type="match status" value="1"/>
</dbReference>
<dbReference type="Proteomes" id="UP000299102">
    <property type="component" value="Unassembled WGS sequence"/>
</dbReference>
<dbReference type="EMBL" id="BGZK01001050">
    <property type="protein sequence ID" value="GBP69731.1"/>
    <property type="molecule type" value="Genomic_DNA"/>
</dbReference>
<feature type="domain" description="SUN" evidence="5">
    <location>
        <begin position="167"/>
        <end position="331"/>
    </location>
</feature>
<evidence type="ECO:0000256" key="3">
    <source>
        <dbReference type="ARBA" id="ARBA00022989"/>
    </source>
</evidence>
<dbReference type="GO" id="GO:0034993">
    <property type="term" value="C:meiotic nuclear membrane microtubule tethering complex"/>
    <property type="evidence" value="ECO:0007669"/>
    <property type="project" value="TreeGrafter"/>
</dbReference>
<dbReference type="InterPro" id="IPR045119">
    <property type="entry name" value="SUN1-5"/>
</dbReference>
<evidence type="ECO:0000256" key="2">
    <source>
        <dbReference type="ARBA" id="ARBA00022692"/>
    </source>
</evidence>
<keyword evidence="3" id="KW-1133">Transmembrane helix</keyword>
<dbReference type="Gene3D" id="2.60.120.260">
    <property type="entry name" value="Galactose-binding domain-like"/>
    <property type="match status" value="1"/>
</dbReference>
<evidence type="ECO:0000313" key="6">
    <source>
        <dbReference type="EMBL" id="GBP69731.1"/>
    </source>
</evidence>
<gene>
    <name evidence="6" type="ORF">EVAR_79966_1</name>
</gene>
<keyword evidence="7" id="KW-1185">Reference proteome</keyword>
<keyword evidence="2" id="KW-0812">Transmembrane</keyword>
<dbReference type="OrthoDB" id="342281at2759"/>
<evidence type="ECO:0000259" key="5">
    <source>
        <dbReference type="PROSITE" id="PS51469"/>
    </source>
</evidence>
<name>A0A4C1Y0E2_EUMVA</name>
<dbReference type="STRING" id="151549.A0A4C1Y0E2"/>
<evidence type="ECO:0000256" key="1">
    <source>
        <dbReference type="ARBA" id="ARBA00004370"/>
    </source>
</evidence>
<keyword evidence="4" id="KW-0472">Membrane</keyword>
<proteinExistence type="predicted"/>
<sequence>MNREAEDDEDCCAQYVFRGFVCAALTALIGLHAYSHIVGLPANASGDLSEVKYLITQLHRGLGERMELTMGISRPQLALDHRGRLEVQDSLLVVGRLCEETVIGFSKVREKHDELQAEMERITATLPAVRQAAASEHAERLDGSWLSGMTMERYYQRPDFALETAGGRIVDTDFTEVYPYHETASTWLLSGLVTWMCPGCDSARQMLRPGSLPGECWALRGDRGEATILLVGLVHVTGLSVQHIPAHLSPYKEISSAPRLFELEGLEQPGDSDPHVFGKFEYDRGGDPIQYFPVAHPASRPYQFVRFRVLSNWGNPSFTCVYRVRVHGDPVPDGAVTLPAKTPSRTSLSYADVF</sequence>
<comment type="caution">
    <text evidence="6">The sequence shown here is derived from an EMBL/GenBank/DDBJ whole genome shotgun (WGS) entry which is preliminary data.</text>
</comment>